<dbReference type="InterPro" id="IPR036866">
    <property type="entry name" value="RibonucZ/Hydroxyglut_hydro"/>
</dbReference>
<evidence type="ECO:0000313" key="3">
    <source>
        <dbReference type="Proteomes" id="UP000269883"/>
    </source>
</evidence>
<dbReference type="Gene3D" id="3.60.15.10">
    <property type="entry name" value="Ribonuclease Z/Hydroxyacylglutathione hydrolase-like"/>
    <property type="match status" value="1"/>
</dbReference>
<dbReference type="SUPFAM" id="SSF56281">
    <property type="entry name" value="Metallo-hydrolase/oxidoreductase"/>
    <property type="match status" value="1"/>
</dbReference>
<dbReference type="OrthoDB" id="5458866at2"/>
<dbReference type="Pfam" id="PF00753">
    <property type="entry name" value="Lactamase_B"/>
    <property type="match status" value="1"/>
</dbReference>
<gene>
    <name evidence="2" type="ORF">DFE_2978</name>
</gene>
<evidence type="ECO:0000313" key="2">
    <source>
        <dbReference type="EMBL" id="BBD09704.1"/>
    </source>
</evidence>
<proteinExistence type="predicted"/>
<dbReference type="AlphaFoldDB" id="A0A2Z6B2G8"/>
<protein>
    <submittedName>
        <fullName evidence="2">Beta-lactamase superfamily hydrolase</fullName>
    </submittedName>
</protein>
<organism evidence="2 3">
    <name type="scientific">Desulfovibrio ferrophilus</name>
    <dbReference type="NCBI Taxonomy" id="241368"/>
    <lineage>
        <taxon>Bacteria</taxon>
        <taxon>Pseudomonadati</taxon>
        <taxon>Thermodesulfobacteriota</taxon>
        <taxon>Desulfovibrionia</taxon>
        <taxon>Desulfovibrionales</taxon>
        <taxon>Desulfovibrionaceae</taxon>
        <taxon>Desulfovibrio</taxon>
    </lineage>
</organism>
<reference evidence="2 3" key="1">
    <citation type="journal article" date="2018" name="Sci. Adv.">
        <title>Multi-heme cytochromes provide a pathway for survival in energy-limited environments.</title>
        <authorList>
            <person name="Deng X."/>
            <person name="Dohmae N."/>
            <person name="Nealson K.H."/>
            <person name="Hashimoto K."/>
            <person name="Okamoto A."/>
        </authorList>
    </citation>
    <scope>NUCLEOTIDE SEQUENCE [LARGE SCALE GENOMIC DNA]</scope>
    <source>
        <strain evidence="2 3">IS5</strain>
    </source>
</reference>
<keyword evidence="3" id="KW-1185">Reference proteome</keyword>
<name>A0A2Z6B2G8_9BACT</name>
<accession>A0A2Z6B2G8</accession>
<evidence type="ECO:0000259" key="1">
    <source>
        <dbReference type="Pfam" id="PF00753"/>
    </source>
</evidence>
<dbReference type="GO" id="GO:0016787">
    <property type="term" value="F:hydrolase activity"/>
    <property type="evidence" value="ECO:0007669"/>
    <property type="project" value="UniProtKB-KW"/>
</dbReference>
<feature type="domain" description="Metallo-beta-lactamase" evidence="1">
    <location>
        <begin position="327"/>
        <end position="382"/>
    </location>
</feature>
<dbReference type="Proteomes" id="UP000269883">
    <property type="component" value="Chromosome"/>
</dbReference>
<dbReference type="EMBL" id="AP017378">
    <property type="protein sequence ID" value="BBD09704.1"/>
    <property type="molecule type" value="Genomic_DNA"/>
</dbReference>
<keyword evidence="2" id="KW-0378">Hydrolase</keyword>
<sequence length="812" mass="90394">MDIQGFLIECWKAVELYNSGKIDSKPWEQLEVLKAEANPTVYSKANADAMRNIISALKKMFKGDRYQELYFLKRNLEIDGASPLLVSFRLGLIALVYAALGKKDQSFRARHCAEAIPAHSQEPCFSILFLAHAFADLHWIVPSYPLDFPNEYDWAKTAAKYLDPLLAQPGIISYPYKVSWMANAIMRTCAAAHYLDKVTLNADGTVPGDLNHGRDLLNDYMTYLNSTIGARQPIQNIDVIASDLGLAQQAASAAYFKTWRVANLDILKNMEDTDAQRLAFINKPSQLNAGDNTKDIPLFYVLRRWNSFTPIVPDEADRQRVYRGGGYFIWHQNKGTVVDPGFRFIRNFADAGGRVNDIDNIVVTHAHNDHTADLESIFTVLYQHNATIKNTLKEFGAYLPSLQLTYMDYAQDNPGHSDDQKFDFLCTLKPAEGATPAPGSLQDDWNNLYDLLATNDVTVLPLIELEDLDGKALDQRDIAIMAMCLPENSAPLNITDYGLIITPKKNEDVLKAAGHAKKKVQVYVNLGTMRKFNTIIDPDSQYIDYIGGVHIIEPGQTYYLANAPTSAGPQANELKMIVHKAYHNEVVTKNYATGLEFVFSKLAGTPKSRILITSDTSLCWTFKPAAVKAGGLTLADTDYSGRQNLQYTTNEVVNSYLTPPGIPFDLLLPHIGSIKDYEVSPPSFNPKDFIYKNHLGIIGVSQVIAATNPVVALVTEFGEEMTHVIELSMDMTRRGVRGVHTLKTPNAEPRLTTNIKPADIGLAFDMDERKYYQAKNDGSGAWTEDTEDGVAPADLDVTYTNHTFPVAYKARG</sequence>
<dbReference type="KEGG" id="dfl:DFE_2978"/>
<dbReference type="RefSeq" id="WP_126380728.1">
    <property type="nucleotide sequence ID" value="NZ_AP017378.1"/>
</dbReference>
<dbReference type="InterPro" id="IPR001279">
    <property type="entry name" value="Metallo-B-lactamas"/>
</dbReference>